<evidence type="ECO:0000313" key="2">
    <source>
        <dbReference type="Proteomes" id="UP000663203"/>
    </source>
</evidence>
<dbReference type="KEGG" id="hakz:J0X25_16645"/>
<evidence type="ECO:0008006" key="3">
    <source>
        <dbReference type="Google" id="ProtNLM"/>
    </source>
</evidence>
<dbReference type="GeneID" id="63188968"/>
<keyword evidence="2" id="KW-1185">Reference proteome</keyword>
<protein>
    <recommendedName>
        <fullName evidence="3">DUF3267 domain-containing protein</fullName>
    </recommendedName>
</protein>
<reference evidence="1 2" key="1">
    <citation type="submission" date="2021-03" db="EMBL/GenBank/DDBJ databases">
        <title>Haloterrigena longa sp. nov. and Haloterrigena limicola sp. nov., extremely halophilic archaea isolated from a salt lake.</title>
        <authorList>
            <person name="Henglin C."/>
        </authorList>
    </citation>
    <scope>NUCLEOTIDE SEQUENCE [LARGE SCALE GENOMIC DNA]</scope>
    <source>
        <strain evidence="1 2">KZCA68</strain>
    </source>
</reference>
<gene>
    <name evidence="1" type="ORF">J0X25_16645</name>
</gene>
<dbReference type="AlphaFoldDB" id="A0A8A2VE51"/>
<evidence type="ECO:0000313" key="1">
    <source>
        <dbReference type="EMBL" id="QSW98990.1"/>
    </source>
</evidence>
<dbReference type="Proteomes" id="UP000663203">
    <property type="component" value="Chromosome"/>
</dbReference>
<dbReference type="EMBL" id="CP071462">
    <property type="protein sequence ID" value="QSW98990.1"/>
    <property type="molecule type" value="Genomic_DNA"/>
</dbReference>
<accession>A0A8A2VE51</accession>
<proteinExistence type="predicted"/>
<sequence length="153" mass="15638">MIGTDLLVAGPVLLLAVVVGLVAHESAHAAALRLFGIEHTVTYFPGQTEGVALLASCPWAVVEPQPTGRESTHSLRVAALAPALLAVPVFALGAGGVLPAGSPVATAFAVGWLACSIPSPQDFSVVFYAHRVLETETETTPDSNAATSLSRAD</sequence>
<organism evidence="1 2">
    <name type="scientific">Haloterrigena alkaliphila</name>
    <dbReference type="NCBI Taxonomy" id="2816475"/>
    <lineage>
        <taxon>Archaea</taxon>
        <taxon>Methanobacteriati</taxon>
        <taxon>Methanobacteriota</taxon>
        <taxon>Stenosarchaea group</taxon>
        <taxon>Halobacteria</taxon>
        <taxon>Halobacteriales</taxon>
        <taxon>Natrialbaceae</taxon>
        <taxon>Haloterrigena</taxon>
    </lineage>
</organism>
<name>A0A8A2VE51_9EURY</name>
<dbReference type="RefSeq" id="WP_207288598.1">
    <property type="nucleotide sequence ID" value="NZ_CP071462.1"/>
</dbReference>